<dbReference type="PANTHER" id="PTHR30383:SF5">
    <property type="entry name" value="SGNH HYDROLASE-TYPE ESTERASE DOMAIN-CONTAINING PROTEIN"/>
    <property type="match status" value="1"/>
</dbReference>
<keyword evidence="4" id="KW-1185">Reference proteome</keyword>
<organism evidence="3 4">
    <name type="scientific">Parabacteroides chinchillae</name>
    <dbReference type="NCBI Taxonomy" id="871327"/>
    <lineage>
        <taxon>Bacteria</taxon>
        <taxon>Pseudomonadati</taxon>
        <taxon>Bacteroidota</taxon>
        <taxon>Bacteroidia</taxon>
        <taxon>Bacteroidales</taxon>
        <taxon>Tannerellaceae</taxon>
        <taxon>Parabacteroides</taxon>
    </lineage>
</organism>
<evidence type="ECO:0000313" key="3">
    <source>
        <dbReference type="EMBL" id="SEF42914.1"/>
    </source>
</evidence>
<dbReference type="Proteomes" id="UP000236725">
    <property type="component" value="Unassembled WGS sequence"/>
</dbReference>
<feature type="domain" description="SGNH hydrolase-type esterase" evidence="2">
    <location>
        <begin position="47"/>
        <end position="210"/>
    </location>
</feature>
<evidence type="ECO:0000256" key="1">
    <source>
        <dbReference type="SAM" id="SignalP"/>
    </source>
</evidence>
<dbReference type="GO" id="GO:0004622">
    <property type="term" value="F:phosphatidylcholine lysophospholipase activity"/>
    <property type="evidence" value="ECO:0007669"/>
    <property type="project" value="TreeGrafter"/>
</dbReference>
<proteinExistence type="predicted"/>
<sequence length="224" mass="24746">MKKLIVSAICLLSATLISAQTPEYKDWANFGKFTKANTTVEKPVAVFMGNSITEGWWNNNQAFFTSNNYANRGIGGQVTSQMLVRFRPDVINLHPKVVVILAGINDIAYNDYAVPLKNTFENIASMADLARANNIKVILCSTLPAYEFPWRPGVKPAPLVKELNNMIKDYADKTGAIYLDYYTAMVDERGGLSAENASDGVHPTTKGYKIMEPMVKAAIEKALK</sequence>
<feature type="chain" id="PRO_5034456502" evidence="1">
    <location>
        <begin position="20"/>
        <end position="224"/>
    </location>
</feature>
<protein>
    <submittedName>
        <fullName evidence="3">Lysophospholipase L1</fullName>
    </submittedName>
</protein>
<dbReference type="Gene3D" id="3.40.50.1110">
    <property type="entry name" value="SGNH hydrolase"/>
    <property type="match status" value="1"/>
</dbReference>
<accession>A0A8G2BTP2</accession>
<comment type="caution">
    <text evidence="3">The sequence shown here is derived from an EMBL/GenBank/DDBJ whole genome shotgun (WGS) entry which is preliminary data.</text>
</comment>
<dbReference type="InterPro" id="IPR051532">
    <property type="entry name" value="Ester_Hydrolysis_Enzymes"/>
</dbReference>
<gene>
    <name evidence="3" type="ORF">SAMN05444001_101149</name>
</gene>
<dbReference type="Pfam" id="PF13472">
    <property type="entry name" value="Lipase_GDSL_2"/>
    <property type="match status" value="1"/>
</dbReference>
<reference evidence="3 4" key="1">
    <citation type="submission" date="2016-10" db="EMBL/GenBank/DDBJ databases">
        <authorList>
            <person name="Varghese N."/>
            <person name="Submissions S."/>
        </authorList>
    </citation>
    <scope>NUCLEOTIDE SEQUENCE [LARGE SCALE GENOMIC DNA]</scope>
    <source>
        <strain evidence="3 4">DSM 29073</strain>
    </source>
</reference>
<feature type="signal peptide" evidence="1">
    <location>
        <begin position="1"/>
        <end position="19"/>
    </location>
</feature>
<dbReference type="InterPro" id="IPR036514">
    <property type="entry name" value="SGNH_hydro_sf"/>
</dbReference>
<evidence type="ECO:0000313" key="4">
    <source>
        <dbReference type="Proteomes" id="UP000236725"/>
    </source>
</evidence>
<dbReference type="SUPFAM" id="SSF52266">
    <property type="entry name" value="SGNH hydrolase"/>
    <property type="match status" value="1"/>
</dbReference>
<name>A0A8G2BTP2_9BACT</name>
<dbReference type="EMBL" id="FNVS01000001">
    <property type="protein sequence ID" value="SEF42914.1"/>
    <property type="molecule type" value="Genomic_DNA"/>
</dbReference>
<dbReference type="CDD" id="cd04501">
    <property type="entry name" value="SGNH_hydrolase_like_4"/>
    <property type="match status" value="1"/>
</dbReference>
<keyword evidence="1" id="KW-0732">Signal</keyword>
<dbReference type="RefSeq" id="WP_103982126.1">
    <property type="nucleotide sequence ID" value="NZ_FNVS01000001.1"/>
</dbReference>
<dbReference type="AlphaFoldDB" id="A0A8G2BTP2"/>
<dbReference type="PANTHER" id="PTHR30383">
    <property type="entry name" value="THIOESTERASE 1/PROTEASE 1/LYSOPHOSPHOLIPASE L1"/>
    <property type="match status" value="1"/>
</dbReference>
<evidence type="ECO:0000259" key="2">
    <source>
        <dbReference type="Pfam" id="PF13472"/>
    </source>
</evidence>
<dbReference type="InterPro" id="IPR013830">
    <property type="entry name" value="SGNH_hydro"/>
</dbReference>